<organism evidence="2 3">
    <name type="scientific">Streptosporangium carneum</name>
    <dbReference type="NCBI Taxonomy" id="47481"/>
    <lineage>
        <taxon>Bacteria</taxon>
        <taxon>Bacillati</taxon>
        <taxon>Actinomycetota</taxon>
        <taxon>Actinomycetes</taxon>
        <taxon>Streptosporangiales</taxon>
        <taxon>Streptosporangiaceae</taxon>
        <taxon>Streptosporangium</taxon>
    </lineage>
</organism>
<reference evidence="2" key="2">
    <citation type="submission" date="2023-01" db="EMBL/GenBank/DDBJ databases">
        <authorList>
            <person name="Sun Q."/>
            <person name="Evtushenko L."/>
        </authorList>
    </citation>
    <scope>NUCLEOTIDE SEQUENCE</scope>
    <source>
        <strain evidence="2">VKM Ac-2007</strain>
    </source>
</reference>
<protein>
    <submittedName>
        <fullName evidence="2">Uncharacterized protein</fullName>
    </submittedName>
</protein>
<accession>A0A9W6I6G8</accession>
<dbReference type="Proteomes" id="UP001143474">
    <property type="component" value="Unassembled WGS sequence"/>
</dbReference>
<evidence type="ECO:0000313" key="3">
    <source>
        <dbReference type="Proteomes" id="UP001143474"/>
    </source>
</evidence>
<sequence>MVVTKRSFGWAKGSFAFLNWVFHARFRQRLTRVMKYRYEAALPARICPAPQRIVGRVPVRYSGLAVAAVRPRGTCRVAVAAPEATVGDWAAEDCAVEEASAASAEAEALVAGRGASAFAVPTPMTRENARDAMVSDDSCLKGRVLMVRQRLLQVWIKRAESSSLEEPSATRTRLGADADRQRG</sequence>
<dbReference type="EMBL" id="BSEV01000019">
    <property type="protein sequence ID" value="GLK13007.1"/>
    <property type="molecule type" value="Genomic_DNA"/>
</dbReference>
<comment type="caution">
    <text evidence="2">The sequence shown here is derived from an EMBL/GenBank/DDBJ whole genome shotgun (WGS) entry which is preliminary data.</text>
</comment>
<gene>
    <name evidence="2" type="ORF">GCM10017600_64170</name>
</gene>
<feature type="compositionally biased region" description="Polar residues" evidence="1">
    <location>
        <begin position="161"/>
        <end position="171"/>
    </location>
</feature>
<dbReference type="AlphaFoldDB" id="A0A9W6I6G8"/>
<reference evidence="2" key="1">
    <citation type="journal article" date="2014" name="Int. J. Syst. Evol. Microbiol.">
        <title>Complete genome sequence of Corynebacterium casei LMG S-19264T (=DSM 44701T), isolated from a smear-ripened cheese.</title>
        <authorList>
            <consortium name="US DOE Joint Genome Institute (JGI-PGF)"/>
            <person name="Walter F."/>
            <person name="Albersmeier A."/>
            <person name="Kalinowski J."/>
            <person name="Ruckert C."/>
        </authorList>
    </citation>
    <scope>NUCLEOTIDE SEQUENCE</scope>
    <source>
        <strain evidence="2">VKM Ac-2007</strain>
    </source>
</reference>
<feature type="compositionally biased region" description="Basic and acidic residues" evidence="1">
    <location>
        <begin position="174"/>
        <end position="183"/>
    </location>
</feature>
<feature type="region of interest" description="Disordered" evidence="1">
    <location>
        <begin position="160"/>
        <end position="183"/>
    </location>
</feature>
<proteinExistence type="predicted"/>
<evidence type="ECO:0000313" key="2">
    <source>
        <dbReference type="EMBL" id="GLK13007.1"/>
    </source>
</evidence>
<evidence type="ECO:0000256" key="1">
    <source>
        <dbReference type="SAM" id="MobiDB-lite"/>
    </source>
</evidence>
<name>A0A9W6I6G8_9ACTN</name>
<keyword evidence="3" id="KW-1185">Reference proteome</keyword>